<organism evidence="13 14">
    <name type="scientific">Artemisia annua</name>
    <name type="common">Sweet wormwood</name>
    <dbReference type="NCBI Taxonomy" id="35608"/>
    <lineage>
        <taxon>Eukaryota</taxon>
        <taxon>Viridiplantae</taxon>
        <taxon>Streptophyta</taxon>
        <taxon>Embryophyta</taxon>
        <taxon>Tracheophyta</taxon>
        <taxon>Spermatophyta</taxon>
        <taxon>Magnoliopsida</taxon>
        <taxon>eudicotyledons</taxon>
        <taxon>Gunneridae</taxon>
        <taxon>Pentapetalae</taxon>
        <taxon>asterids</taxon>
        <taxon>campanulids</taxon>
        <taxon>Asterales</taxon>
        <taxon>Asteraceae</taxon>
        <taxon>Asteroideae</taxon>
        <taxon>Anthemideae</taxon>
        <taxon>Artemisiinae</taxon>
        <taxon>Artemisia</taxon>
    </lineage>
</organism>
<name>A0A2U1PDF3_ARTAN</name>
<feature type="compositionally biased region" description="Polar residues" evidence="11">
    <location>
        <begin position="545"/>
        <end position="558"/>
    </location>
</feature>
<evidence type="ECO:0000313" key="13">
    <source>
        <dbReference type="EMBL" id="PWA83749.1"/>
    </source>
</evidence>
<reference evidence="13 14" key="1">
    <citation type="journal article" date="2018" name="Mol. Plant">
        <title>The genome of Artemisia annua provides insight into the evolution of Asteraceae family and artemisinin biosynthesis.</title>
        <authorList>
            <person name="Shen Q."/>
            <person name="Zhang L."/>
            <person name="Liao Z."/>
            <person name="Wang S."/>
            <person name="Yan T."/>
            <person name="Shi P."/>
            <person name="Liu M."/>
            <person name="Fu X."/>
            <person name="Pan Q."/>
            <person name="Wang Y."/>
            <person name="Lv Z."/>
            <person name="Lu X."/>
            <person name="Zhang F."/>
            <person name="Jiang W."/>
            <person name="Ma Y."/>
            <person name="Chen M."/>
            <person name="Hao X."/>
            <person name="Li L."/>
            <person name="Tang Y."/>
            <person name="Lv G."/>
            <person name="Zhou Y."/>
            <person name="Sun X."/>
            <person name="Brodelius P.E."/>
            <person name="Rose J.K.C."/>
            <person name="Tang K."/>
        </authorList>
    </citation>
    <scope>NUCLEOTIDE SEQUENCE [LARGE SCALE GENOMIC DNA]</scope>
    <source>
        <strain evidence="14">cv. Huhao1</strain>
        <tissue evidence="13">Leaf</tissue>
    </source>
</reference>
<keyword evidence="9" id="KW-0539">Nucleus</keyword>
<evidence type="ECO:0000256" key="3">
    <source>
        <dbReference type="ARBA" id="ARBA00022723"/>
    </source>
</evidence>
<dbReference type="PANTHER" id="PTHR46481">
    <property type="entry name" value="ZINC FINGER BED DOMAIN-CONTAINING PROTEIN 4"/>
    <property type="match status" value="1"/>
</dbReference>
<gene>
    <name evidence="13" type="ORF">CTI12_AA165510</name>
</gene>
<dbReference type="GO" id="GO:0005634">
    <property type="term" value="C:nucleus"/>
    <property type="evidence" value="ECO:0007669"/>
    <property type="project" value="UniProtKB-SubCell"/>
</dbReference>
<dbReference type="OrthoDB" id="1745426at2759"/>
<feature type="region of interest" description="Disordered" evidence="11">
    <location>
        <begin position="545"/>
        <end position="565"/>
    </location>
</feature>
<dbReference type="SMART" id="SM00614">
    <property type="entry name" value="ZnF_BED"/>
    <property type="match status" value="1"/>
</dbReference>
<keyword evidence="5" id="KW-0862">Zinc</keyword>
<keyword evidence="4 10" id="KW-0863">Zinc-finger</keyword>
<evidence type="ECO:0000256" key="4">
    <source>
        <dbReference type="ARBA" id="ARBA00022771"/>
    </source>
</evidence>
<evidence type="ECO:0000256" key="5">
    <source>
        <dbReference type="ARBA" id="ARBA00022833"/>
    </source>
</evidence>
<proteinExistence type="predicted"/>
<evidence type="ECO:0000256" key="8">
    <source>
        <dbReference type="ARBA" id="ARBA00023163"/>
    </source>
</evidence>
<evidence type="ECO:0000259" key="12">
    <source>
        <dbReference type="PROSITE" id="PS50808"/>
    </source>
</evidence>
<dbReference type="SUPFAM" id="SSF140996">
    <property type="entry name" value="Hermes dimerisation domain"/>
    <property type="match status" value="1"/>
</dbReference>
<dbReference type="Proteomes" id="UP000245207">
    <property type="component" value="Unassembled WGS sequence"/>
</dbReference>
<keyword evidence="7" id="KW-0238">DNA-binding</keyword>
<evidence type="ECO:0000256" key="1">
    <source>
        <dbReference type="ARBA" id="ARBA00004123"/>
    </source>
</evidence>
<dbReference type="EMBL" id="PKPP01001310">
    <property type="protein sequence ID" value="PWA83749.1"/>
    <property type="molecule type" value="Genomic_DNA"/>
</dbReference>
<keyword evidence="3" id="KW-0479">Metal-binding</keyword>
<evidence type="ECO:0000256" key="2">
    <source>
        <dbReference type="ARBA" id="ARBA00011738"/>
    </source>
</evidence>
<dbReference type="InterPro" id="IPR003656">
    <property type="entry name" value="Znf_BED"/>
</dbReference>
<evidence type="ECO:0000256" key="10">
    <source>
        <dbReference type="PROSITE-ProRule" id="PRU00027"/>
    </source>
</evidence>
<dbReference type="PROSITE" id="PS50808">
    <property type="entry name" value="ZF_BED"/>
    <property type="match status" value="1"/>
</dbReference>
<keyword evidence="8" id="KW-0804">Transcription</keyword>
<dbReference type="SUPFAM" id="SSF53098">
    <property type="entry name" value="Ribonuclease H-like"/>
    <property type="match status" value="1"/>
</dbReference>
<dbReference type="InterPro" id="IPR052035">
    <property type="entry name" value="ZnF_BED_domain_contain"/>
</dbReference>
<protein>
    <submittedName>
        <fullName evidence="13">Zinc finger BED domain-containing protein RICESLEEPER 2</fullName>
    </submittedName>
</protein>
<feature type="domain" description="BED-type" evidence="12">
    <location>
        <begin position="60"/>
        <end position="120"/>
    </location>
</feature>
<evidence type="ECO:0000313" key="14">
    <source>
        <dbReference type="Proteomes" id="UP000245207"/>
    </source>
</evidence>
<dbReference type="InterPro" id="IPR025525">
    <property type="entry name" value="hAT-like_transposase_RNase-H"/>
</dbReference>
<keyword evidence="14" id="KW-1185">Reference proteome</keyword>
<evidence type="ECO:0000256" key="11">
    <source>
        <dbReference type="SAM" id="MobiDB-lite"/>
    </source>
</evidence>
<dbReference type="STRING" id="35608.A0A2U1PDF3"/>
<comment type="caution">
    <text evidence="13">The sequence shown here is derived from an EMBL/GenBank/DDBJ whole genome shotgun (WGS) entry which is preliminary data.</text>
</comment>
<dbReference type="AlphaFoldDB" id="A0A2U1PDF3"/>
<dbReference type="PANTHER" id="PTHR46481:SF7">
    <property type="entry name" value="ZINC FINGER BED DOMAIN-CONTAINING PROTEIN RICESLEEPER 2-LIKE"/>
    <property type="match status" value="1"/>
</dbReference>
<evidence type="ECO:0000256" key="6">
    <source>
        <dbReference type="ARBA" id="ARBA00023015"/>
    </source>
</evidence>
<dbReference type="Pfam" id="PF05699">
    <property type="entry name" value="Dimer_Tnp_hAT"/>
    <property type="match status" value="1"/>
</dbReference>
<evidence type="ECO:0000256" key="9">
    <source>
        <dbReference type="ARBA" id="ARBA00023242"/>
    </source>
</evidence>
<dbReference type="GO" id="GO:0046983">
    <property type="term" value="F:protein dimerization activity"/>
    <property type="evidence" value="ECO:0007669"/>
    <property type="project" value="InterPro"/>
</dbReference>
<sequence>MYKTRILVMLFTVGDSSSTQNDFPIDSDSGNVKTVNQRHKRKLGGEKGALPPKKLKTEENFKSKWWDFYECIYEVDEDGNEVRKGKCKFCETKICADGTHGTSGLKKHYTKSCKKAPRVLGNQNTLQLKVDTNGEGASGSIATWKHDDDRITKYLVSLFIEAELPFRLVKHPALIRLTQSLNAKYVLPSRQKLSKLVVKFYMEEKNKLMTYFSKSTTTVHLTTDTWTSHCKRVNYMVLTAHYIDEKWKMHKRIINFRPINSHKGDDIGRKILEGIAEWGITNVMTITVDNASSNDKALNFLAKKLPKMYDEGRHFQIRCAAHVLNLIVKDGLDECSNSVDSVRNAVRYIKLSTQRIEKFKDCIKDSRITSNRFLIGDYLTRWNSTHDMLKVACELKKAFELYDVENSSFSNDLDKVTDASDFRICGDLVNFLENEIIDVDTHLRKWGVKPGYVSMVHEMRLKYDKYWGKWEKLNDFMYFAVLLDPTMKNFLVEHGFRKMITFRITKEKPLTESAIEAMVEKMIGEVKDRMGVLLGMYKERLDNSNVDSGLGKNQGSQVSSSSSHGDNDFLNEFLTNEQTKSSATETELQRYLNEPRIDLHVGFDILEWWRNHGPRFPIVALMARAYPRIPKEYFFNKDLKYLIHGNSDPDHRYASSLTKFKAASYHINNLHEQMNGLYCSTYIVNVINYLSNTSFYYNKYCSYYCHIAYSKLHNIHNHETYTETKIDRPISCEHGHVTCKVSASVDEVTVPGALALDLIEQAKVELERLDM</sequence>
<comment type="subcellular location">
    <subcellularLocation>
        <location evidence="1">Nucleus</location>
    </subcellularLocation>
</comment>
<comment type="subunit">
    <text evidence="2">Homodimer.</text>
</comment>
<dbReference type="InterPro" id="IPR008906">
    <property type="entry name" value="HATC_C_dom"/>
</dbReference>
<dbReference type="InterPro" id="IPR012337">
    <property type="entry name" value="RNaseH-like_sf"/>
</dbReference>
<dbReference type="Pfam" id="PF14372">
    <property type="entry name" value="hAT-like_RNase-H"/>
    <property type="match status" value="1"/>
</dbReference>
<dbReference type="GO" id="GO:0008270">
    <property type="term" value="F:zinc ion binding"/>
    <property type="evidence" value="ECO:0007669"/>
    <property type="project" value="UniProtKB-KW"/>
</dbReference>
<evidence type="ECO:0000256" key="7">
    <source>
        <dbReference type="ARBA" id="ARBA00023125"/>
    </source>
</evidence>
<dbReference type="GO" id="GO:0003677">
    <property type="term" value="F:DNA binding"/>
    <property type="evidence" value="ECO:0007669"/>
    <property type="project" value="UniProtKB-KW"/>
</dbReference>
<accession>A0A2U1PDF3</accession>
<keyword evidence="6" id="KW-0805">Transcription regulation</keyword>